<feature type="region of interest" description="Disordered" evidence="1">
    <location>
        <begin position="1"/>
        <end position="26"/>
    </location>
</feature>
<name>A0ABP6VZ48_9PSEU</name>
<evidence type="ECO:0000256" key="1">
    <source>
        <dbReference type="SAM" id="MobiDB-lite"/>
    </source>
</evidence>
<feature type="compositionally biased region" description="Basic residues" evidence="1">
    <location>
        <begin position="50"/>
        <end position="62"/>
    </location>
</feature>
<feature type="region of interest" description="Disordered" evidence="1">
    <location>
        <begin position="44"/>
        <end position="68"/>
    </location>
</feature>
<organism evidence="2 3">
    <name type="scientific">Amycolatopsis ultiminotia</name>
    <dbReference type="NCBI Taxonomy" id="543629"/>
    <lineage>
        <taxon>Bacteria</taxon>
        <taxon>Bacillati</taxon>
        <taxon>Actinomycetota</taxon>
        <taxon>Actinomycetes</taxon>
        <taxon>Pseudonocardiales</taxon>
        <taxon>Pseudonocardiaceae</taxon>
        <taxon>Amycolatopsis</taxon>
    </lineage>
</organism>
<comment type="caution">
    <text evidence="2">The sequence shown here is derived from an EMBL/GenBank/DDBJ whole genome shotgun (WGS) entry which is preliminary data.</text>
</comment>
<evidence type="ECO:0000313" key="2">
    <source>
        <dbReference type="EMBL" id="GAA3543153.1"/>
    </source>
</evidence>
<reference evidence="3" key="1">
    <citation type="journal article" date="2019" name="Int. J. Syst. Evol. Microbiol.">
        <title>The Global Catalogue of Microorganisms (GCM) 10K type strain sequencing project: providing services to taxonomists for standard genome sequencing and annotation.</title>
        <authorList>
            <consortium name="The Broad Institute Genomics Platform"/>
            <consortium name="The Broad Institute Genome Sequencing Center for Infectious Disease"/>
            <person name="Wu L."/>
            <person name="Ma J."/>
        </authorList>
    </citation>
    <scope>NUCLEOTIDE SEQUENCE [LARGE SCALE GENOMIC DNA]</scope>
    <source>
        <strain evidence="3">JCM 16898</strain>
    </source>
</reference>
<evidence type="ECO:0000313" key="3">
    <source>
        <dbReference type="Proteomes" id="UP001500689"/>
    </source>
</evidence>
<sequence length="68" mass="7214">MPDLTLVSGKQGRGEPPGLGSGSQARQPFLLAVDVLGDRATFTGEPVASGRRRERGKARRAMRLNAVP</sequence>
<dbReference type="Proteomes" id="UP001500689">
    <property type="component" value="Unassembled WGS sequence"/>
</dbReference>
<keyword evidence="3" id="KW-1185">Reference proteome</keyword>
<accession>A0ABP6VZ48</accession>
<dbReference type="RefSeq" id="WP_344859658.1">
    <property type="nucleotide sequence ID" value="NZ_BAAAZN010000005.1"/>
</dbReference>
<gene>
    <name evidence="2" type="ORF">GCM10022222_28550</name>
</gene>
<proteinExistence type="predicted"/>
<dbReference type="EMBL" id="BAAAZN010000005">
    <property type="protein sequence ID" value="GAA3543153.1"/>
    <property type="molecule type" value="Genomic_DNA"/>
</dbReference>
<protein>
    <submittedName>
        <fullName evidence="2">Uncharacterized protein</fullName>
    </submittedName>
</protein>